<evidence type="ECO:0000313" key="2">
    <source>
        <dbReference type="EMBL" id="MBA5606592.1"/>
    </source>
</evidence>
<proteinExistence type="predicted"/>
<dbReference type="NCBIfam" id="NF041023">
    <property type="entry name" value="PP0621_fam"/>
    <property type="match status" value="1"/>
</dbReference>
<sequence length="91" mass="10003">MSRLLFWLALAFLVLYAIRTKLRELQGGQRPRDPRQPERPAARPAARGRANAEVETMLCCAHCGIYYPASETVQAGGRDYCCAAHASLPAA</sequence>
<comment type="caution">
    <text evidence="2">The sequence shown here is derived from an EMBL/GenBank/DDBJ whole genome shotgun (WGS) entry which is preliminary data.</text>
</comment>
<dbReference type="AlphaFoldDB" id="A0A7W2EIJ9"/>
<dbReference type="Proteomes" id="UP000566711">
    <property type="component" value="Unassembled WGS sequence"/>
</dbReference>
<accession>A0A7W2EIJ9</accession>
<evidence type="ECO:0000313" key="3">
    <source>
        <dbReference type="Proteomes" id="UP000566711"/>
    </source>
</evidence>
<feature type="compositionally biased region" description="Basic and acidic residues" evidence="1">
    <location>
        <begin position="30"/>
        <end position="41"/>
    </location>
</feature>
<feature type="region of interest" description="Disordered" evidence="1">
    <location>
        <begin position="26"/>
        <end position="50"/>
    </location>
</feature>
<gene>
    <name evidence="2" type="ORF">H3H36_14640</name>
</gene>
<dbReference type="RefSeq" id="WP_182218820.1">
    <property type="nucleotide sequence ID" value="NZ_JACEZS010000011.1"/>
</dbReference>
<name>A0A7W2EIJ9_9BURK</name>
<organism evidence="2 3">
    <name type="scientific">Rugamonas fusca</name>
    <dbReference type="NCBI Taxonomy" id="2758568"/>
    <lineage>
        <taxon>Bacteria</taxon>
        <taxon>Pseudomonadati</taxon>
        <taxon>Pseudomonadota</taxon>
        <taxon>Betaproteobacteria</taxon>
        <taxon>Burkholderiales</taxon>
        <taxon>Oxalobacteraceae</taxon>
        <taxon>Telluria group</taxon>
        <taxon>Rugamonas</taxon>
    </lineage>
</organism>
<dbReference type="InterPro" id="IPR049708">
    <property type="entry name" value="PP0621-like"/>
</dbReference>
<keyword evidence="3" id="KW-1185">Reference proteome</keyword>
<protein>
    <recommendedName>
        <fullName evidence="4">Preprotein translocase subunit YajC</fullName>
    </recommendedName>
</protein>
<dbReference type="EMBL" id="JACEZS010000011">
    <property type="protein sequence ID" value="MBA5606592.1"/>
    <property type="molecule type" value="Genomic_DNA"/>
</dbReference>
<reference evidence="2 3" key="1">
    <citation type="submission" date="2020-07" db="EMBL/GenBank/DDBJ databases">
        <title>Novel species isolated from subtropical streams in China.</title>
        <authorList>
            <person name="Lu H."/>
        </authorList>
    </citation>
    <scope>NUCLEOTIDE SEQUENCE [LARGE SCALE GENOMIC DNA]</scope>
    <source>
        <strain evidence="2 3">FT3S</strain>
    </source>
</reference>
<evidence type="ECO:0008006" key="4">
    <source>
        <dbReference type="Google" id="ProtNLM"/>
    </source>
</evidence>
<evidence type="ECO:0000256" key="1">
    <source>
        <dbReference type="SAM" id="MobiDB-lite"/>
    </source>
</evidence>